<keyword evidence="1" id="KW-0175">Coiled coil</keyword>
<reference evidence="2 3" key="1">
    <citation type="submission" date="2019-01" db="EMBL/GenBank/DDBJ databases">
        <title>High-quality-draft genome sequences of five non-tuberculosis mycobacteriaceae isolated from a nosocomial environment.</title>
        <authorList>
            <person name="Tiago I."/>
            <person name="Alarico S."/>
            <person name="Pereira S.G."/>
            <person name="Coelho C."/>
            <person name="Maranha A."/>
            <person name="Empadinhas N."/>
        </authorList>
    </citation>
    <scope>NUCLEOTIDE SEQUENCE [LARGE SCALE GENOMIC DNA]</scope>
    <source>
        <strain evidence="2 3">24AIII</strain>
    </source>
</reference>
<proteinExistence type="predicted"/>
<comment type="caution">
    <text evidence="2">The sequence shown here is derived from an EMBL/GenBank/DDBJ whole genome shotgun (WGS) entry which is preliminary data.</text>
</comment>
<organism evidence="2 3">
    <name type="scientific">Mycolicibacterium mucogenicum</name>
    <name type="common">Mycobacterium mucogenicum</name>
    <dbReference type="NCBI Taxonomy" id="56689"/>
    <lineage>
        <taxon>Bacteria</taxon>
        <taxon>Bacillati</taxon>
        <taxon>Actinomycetota</taxon>
        <taxon>Actinomycetes</taxon>
        <taxon>Mycobacteriales</taxon>
        <taxon>Mycobacteriaceae</taxon>
        <taxon>Mycolicibacterium</taxon>
    </lineage>
</organism>
<evidence type="ECO:0000256" key="1">
    <source>
        <dbReference type="SAM" id="Coils"/>
    </source>
</evidence>
<dbReference type="EMBL" id="SDLO01000003">
    <property type="protein sequence ID" value="TDK92555.1"/>
    <property type="molecule type" value="Genomic_DNA"/>
</dbReference>
<sequence length="132" mass="14427">MTDADAERAAITAAMQRLLDGTPKRSTGALSVVQLAVEADVKRWVLTHKHTDLADEFRSCVEASGPIPAAYSNLEQQAREAQEDNQELRAQNTQLRAQVTAYARIIHELHTALSNGTAPPRLAAVQERDAPE</sequence>
<feature type="coiled-coil region" evidence="1">
    <location>
        <begin position="71"/>
        <end position="98"/>
    </location>
</feature>
<evidence type="ECO:0000313" key="3">
    <source>
        <dbReference type="Proteomes" id="UP000294929"/>
    </source>
</evidence>
<dbReference type="AlphaFoldDB" id="A0A4R5WMR6"/>
<name>A0A4R5WMR6_MYCMU</name>
<protein>
    <submittedName>
        <fullName evidence="2">Uncharacterized protein</fullName>
    </submittedName>
</protein>
<accession>A0A4R5WMR6</accession>
<dbReference type="Proteomes" id="UP000294929">
    <property type="component" value="Unassembled WGS sequence"/>
</dbReference>
<gene>
    <name evidence="2" type="ORF">EUA03_05415</name>
</gene>
<evidence type="ECO:0000313" key="2">
    <source>
        <dbReference type="EMBL" id="TDK92555.1"/>
    </source>
</evidence>
<dbReference type="RefSeq" id="WP_016343801.1">
    <property type="nucleotide sequence ID" value="NZ_SDLO01000003.1"/>
</dbReference>